<keyword evidence="1" id="KW-1133">Transmembrane helix</keyword>
<feature type="transmembrane region" description="Helical" evidence="1">
    <location>
        <begin position="20"/>
        <end position="39"/>
    </location>
</feature>
<name>A0A1A9Z2F0_GLOPL</name>
<evidence type="ECO:0000313" key="2">
    <source>
        <dbReference type="EnsemblMetazoa" id="GPAI001669-PA"/>
    </source>
</evidence>
<dbReference type="EnsemblMetazoa" id="GPAI001669-RA">
    <property type="protein sequence ID" value="GPAI001669-PA"/>
    <property type="gene ID" value="GPAI001669"/>
</dbReference>
<organism evidence="2 3">
    <name type="scientific">Glossina pallidipes</name>
    <name type="common">Tsetse fly</name>
    <dbReference type="NCBI Taxonomy" id="7398"/>
    <lineage>
        <taxon>Eukaryota</taxon>
        <taxon>Metazoa</taxon>
        <taxon>Ecdysozoa</taxon>
        <taxon>Arthropoda</taxon>
        <taxon>Hexapoda</taxon>
        <taxon>Insecta</taxon>
        <taxon>Pterygota</taxon>
        <taxon>Neoptera</taxon>
        <taxon>Endopterygota</taxon>
        <taxon>Diptera</taxon>
        <taxon>Brachycera</taxon>
        <taxon>Muscomorpha</taxon>
        <taxon>Hippoboscoidea</taxon>
        <taxon>Glossinidae</taxon>
        <taxon>Glossina</taxon>
    </lineage>
</organism>
<evidence type="ECO:0000313" key="3">
    <source>
        <dbReference type="Proteomes" id="UP000092445"/>
    </source>
</evidence>
<dbReference type="VEuPathDB" id="VectorBase:GPAI001669"/>
<evidence type="ECO:0000256" key="1">
    <source>
        <dbReference type="SAM" id="Phobius"/>
    </source>
</evidence>
<protein>
    <submittedName>
        <fullName evidence="2">Uncharacterized protein</fullName>
    </submittedName>
</protein>
<keyword evidence="1" id="KW-0812">Transmembrane</keyword>
<sequence length="234" mass="26728">MFFGYNDHYHPLRDVLIGDYRIAIFAILKGLGIFIGHRLTFDMHVAGLVIENFLSNTFTVTKRRSALILTIVNSDRLSSNDSSTVVLGNAIDAFDSLFMIYGLFMRFLRKLFDDEIVSNMELFTGPSGCQRKVLVQETNQLHLPYVPVLDSRLNHNKFDKYCVRFTSQPPPNSSRRDKLLRLINTTLLLALSKLDNWVHVAVMLSSLQDQQFHFNEFFLAVIALSRLSAALLPI</sequence>
<dbReference type="AlphaFoldDB" id="A0A1A9Z2F0"/>
<reference evidence="3" key="1">
    <citation type="submission" date="2014-03" db="EMBL/GenBank/DDBJ databases">
        <authorList>
            <person name="Aksoy S."/>
            <person name="Warren W."/>
            <person name="Wilson R.K."/>
        </authorList>
    </citation>
    <scope>NUCLEOTIDE SEQUENCE [LARGE SCALE GENOMIC DNA]</scope>
    <source>
        <strain evidence="3">IAEA</strain>
    </source>
</reference>
<accession>A0A1A9Z2F0</accession>
<keyword evidence="3" id="KW-1185">Reference proteome</keyword>
<keyword evidence="1" id="KW-0472">Membrane</keyword>
<reference evidence="2" key="2">
    <citation type="submission" date="2020-05" db="UniProtKB">
        <authorList>
            <consortium name="EnsemblMetazoa"/>
        </authorList>
    </citation>
    <scope>IDENTIFICATION</scope>
    <source>
        <strain evidence="2">IAEA</strain>
    </source>
</reference>
<proteinExistence type="predicted"/>
<dbReference type="Proteomes" id="UP000092445">
    <property type="component" value="Unassembled WGS sequence"/>
</dbReference>